<dbReference type="Gramene" id="TraesCS7D02G178900.1">
    <property type="protein sequence ID" value="TraesCS7D02G178900.1.cds1"/>
    <property type="gene ID" value="TraesCS7D02G178900"/>
</dbReference>
<comment type="similarity">
    <text evidence="1 2">Belongs to the small heat shock protein (HSP20) family.</text>
</comment>
<dbReference type="PaxDb" id="4565-Traes_7DS_58D823190.1"/>
<organism evidence="4">
    <name type="scientific">Triticum aestivum</name>
    <name type="common">Wheat</name>
    <dbReference type="NCBI Taxonomy" id="4565"/>
    <lineage>
        <taxon>Eukaryota</taxon>
        <taxon>Viridiplantae</taxon>
        <taxon>Streptophyta</taxon>
        <taxon>Embryophyta</taxon>
        <taxon>Tracheophyta</taxon>
        <taxon>Spermatophyta</taxon>
        <taxon>Magnoliopsida</taxon>
        <taxon>Liliopsida</taxon>
        <taxon>Poales</taxon>
        <taxon>Poaceae</taxon>
        <taxon>BOP clade</taxon>
        <taxon>Pooideae</taxon>
        <taxon>Triticodae</taxon>
        <taxon>Triticeae</taxon>
        <taxon>Triticinae</taxon>
        <taxon>Triticum</taxon>
    </lineage>
</organism>
<dbReference type="RefSeq" id="XP_044442744.1">
    <property type="nucleotide sequence ID" value="XM_044586809.1"/>
</dbReference>
<dbReference type="Gramene" id="TraesLAC7D03G04280070.1">
    <property type="protein sequence ID" value="TraesLAC7D03G04280070.1.CDS1"/>
    <property type="gene ID" value="TraesLAC7D03G04280070"/>
</dbReference>
<proteinExistence type="inferred from homology"/>
<evidence type="ECO:0000313" key="5">
    <source>
        <dbReference type="Proteomes" id="UP000019116"/>
    </source>
</evidence>
<dbReference type="STRING" id="4565.A0A3B6TM46"/>
<dbReference type="Gramene" id="TraesSYM7D03G04385980.1">
    <property type="protein sequence ID" value="TraesSYM7D03G04385980.1.CDS1"/>
    <property type="gene ID" value="TraesSYM7D03G04385980"/>
</dbReference>
<dbReference type="OMA" id="ARDDMEN"/>
<feature type="domain" description="SHSP" evidence="3">
    <location>
        <begin position="10"/>
        <end position="122"/>
    </location>
</feature>
<accession>A0A3B6TM46</accession>
<dbReference type="CDD" id="cd06464">
    <property type="entry name" value="ACD_sHsps-like"/>
    <property type="match status" value="1"/>
</dbReference>
<evidence type="ECO:0000313" key="4">
    <source>
        <dbReference type="EnsemblPlants" id="TraesCS7D02G178900.1.cds1"/>
    </source>
</evidence>
<sequence>MEDGAAPPGLSSAAGAPRRGWWVEKDDDDAVYLTVPMLGLGKERVKVWAERNILVIKGEGEKAPRKGDYDPAMSRYSHRIEMPAGAYKMDKIKAEMKNFVLKVTLPKLKEEERKDVFQVKIE</sequence>
<keyword evidence="5" id="KW-1185">Reference proteome</keyword>
<dbReference type="Gramene" id="TraesLDM7D03G04339240.1">
    <property type="protein sequence ID" value="TraesLDM7D03G04339240.1.CDS1"/>
    <property type="gene ID" value="TraesLDM7D03G04339240"/>
</dbReference>
<dbReference type="SUPFAM" id="SSF49764">
    <property type="entry name" value="HSP20-like chaperones"/>
    <property type="match status" value="1"/>
</dbReference>
<dbReference type="Gramene" id="TraesSTA7D03G04326650.1">
    <property type="protein sequence ID" value="TraesSTA7D03G04326650.1.CDS1"/>
    <property type="gene ID" value="TraesSTA7D03G04326650"/>
</dbReference>
<dbReference type="Gramene" id="TraesROB_scaffold_006834_01G000100.1">
    <property type="protein sequence ID" value="TraesROB_scaffold_006834_01G000100.1"/>
    <property type="gene ID" value="TraesROB_scaffold_006834_01G000100"/>
</dbReference>
<dbReference type="Proteomes" id="UP000019116">
    <property type="component" value="Chromosome 7D"/>
</dbReference>
<dbReference type="Gramene" id="TraesNOR7D03G04381840.1">
    <property type="protein sequence ID" value="TraesNOR7D03G04381840.1.CDS1"/>
    <property type="gene ID" value="TraesNOR7D03G04381840"/>
</dbReference>
<dbReference type="OrthoDB" id="690411at2759"/>
<reference evidence="4" key="1">
    <citation type="submission" date="2018-08" db="EMBL/GenBank/DDBJ databases">
        <authorList>
            <person name="Rossello M."/>
        </authorList>
    </citation>
    <scope>NUCLEOTIDE SEQUENCE [LARGE SCALE GENOMIC DNA]</scope>
    <source>
        <strain evidence="4">cv. Chinese Spring</strain>
    </source>
</reference>
<dbReference type="GeneID" id="123168946"/>
<evidence type="ECO:0000256" key="1">
    <source>
        <dbReference type="PROSITE-ProRule" id="PRU00285"/>
    </source>
</evidence>
<dbReference type="EnsemblPlants" id="TraesCS7D02G178900.1">
    <property type="protein sequence ID" value="TraesCS7D02G178900.1.cds1"/>
    <property type="gene ID" value="TraesCS7D02G178900"/>
</dbReference>
<dbReference type="Gene3D" id="2.60.40.790">
    <property type="match status" value="1"/>
</dbReference>
<dbReference type="InterPro" id="IPR044656">
    <property type="entry name" value="HSP14.7/HSP23.5/HSP23.6-like"/>
</dbReference>
<dbReference type="PANTHER" id="PTHR46991:SF36">
    <property type="entry name" value="26.2 KDA HEAT SHOCK PROTEIN, MITOCHONDRIAL"/>
    <property type="match status" value="1"/>
</dbReference>
<dbReference type="PANTHER" id="PTHR46991">
    <property type="entry name" value="23.5 KDA HEAT SHOCK PROTEIN, MITOCHONDRIAL"/>
    <property type="match status" value="1"/>
</dbReference>
<dbReference type="Gramene" id="TraesMAC7D03G04325480.1">
    <property type="protein sequence ID" value="TraesMAC7D03G04325480.1.CDS1"/>
    <property type="gene ID" value="TraesMAC7D03G04325480"/>
</dbReference>
<dbReference type="Gramene" id="TraesKAR7D01G0099040.1">
    <property type="protein sequence ID" value="cds.TraesKAR7D01G0099040.1"/>
    <property type="gene ID" value="TraesKAR7D01G0099040"/>
</dbReference>
<dbReference type="AlphaFoldDB" id="A0A3B6TM46"/>
<dbReference type="InterPro" id="IPR002068">
    <property type="entry name" value="A-crystallin/Hsp20_dom"/>
</dbReference>
<dbReference type="SMR" id="A0A3B6TM46"/>
<evidence type="ECO:0000259" key="3">
    <source>
        <dbReference type="PROSITE" id="PS01031"/>
    </source>
</evidence>
<reference evidence="4" key="2">
    <citation type="submission" date="2018-10" db="UniProtKB">
        <authorList>
            <consortium name="EnsemblPlants"/>
        </authorList>
    </citation>
    <scope>IDENTIFICATION</scope>
</reference>
<dbReference type="Gramene" id="TraesCAD_scaffold_010311_01G000100.1">
    <property type="protein sequence ID" value="TraesCAD_scaffold_010311_01G000100.1"/>
    <property type="gene ID" value="TraesCAD_scaffold_010311_01G000100"/>
</dbReference>
<dbReference type="PROSITE" id="PS01031">
    <property type="entry name" value="SHSP"/>
    <property type="match status" value="1"/>
</dbReference>
<dbReference type="InterPro" id="IPR008978">
    <property type="entry name" value="HSP20-like_chaperone"/>
</dbReference>
<protein>
    <recommendedName>
        <fullName evidence="3">SHSP domain-containing protein</fullName>
    </recommendedName>
</protein>
<dbReference type="Gramene" id="TraesCLE_scaffold_025912_01G000100.1">
    <property type="protein sequence ID" value="TraesCLE_scaffold_025912_01G000100.1"/>
    <property type="gene ID" value="TraesCLE_scaffold_025912_01G000100"/>
</dbReference>
<dbReference type="Gramene" id="TraesWEE_scaffold_023232_01G000200.1">
    <property type="protein sequence ID" value="TraesWEE_scaffold_023232_01G000200.1"/>
    <property type="gene ID" value="TraesWEE_scaffold_023232_01G000200"/>
</dbReference>
<dbReference type="Pfam" id="PF00011">
    <property type="entry name" value="HSP20"/>
    <property type="match status" value="1"/>
</dbReference>
<gene>
    <name evidence="4" type="primary">LOC123168946</name>
</gene>
<name>A0A3B6TM46_WHEAT</name>
<dbReference type="Gramene" id="TraesCS7D03G0402900.1">
    <property type="protein sequence ID" value="TraesCS7D03G0402900.1.CDS1"/>
    <property type="gene ID" value="TraesCS7D03G0402900"/>
</dbReference>
<evidence type="ECO:0000256" key="2">
    <source>
        <dbReference type="RuleBase" id="RU003616"/>
    </source>
</evidence>